<dbReference type="InterPro" id="IPR045095">
    <property type="entry name" value="ACDP"/>
</dbReference>
<feature type="signal peptide" evidence="9">
    <location>
        <begin position="1"/>
        <end position="16"/>
    </location>
</feature>
<dbReference type="InterPro" id="IPR046342">
    <property type="entry name" value="CBS_dom_sf"/>
</dbReference>
<evidence type="ECO:0000256" key="1">
    <source>
        <dbReference type="ARBA" id="ARBA00004141"/>
    </source>
</evidence>
<reference evidence="12 13" key="1">
    <citation type="submission" date="2023-09" db="EMBL/GenBank/DDBJ databases">
        <title>Nesidiocoris tenuis whole genome shotgun sequence.</title>
        <authorList>
            <person name="Shibata T."/>
            <person name="Shimoda M."/>
            <person name="Kobayashi T."/>
            <person name="Uehara T."/>
        </authorList>
    </citation>
    <scope>NUCLEOTIDE SEQUENCE [LARGE SCALE GENOMIC DNA]</scope>
    <source>
        <strain evidence="12 13">Japan</strain>
    </source>
</reference>
<dbReference type="Gene3D" id="3.10.580.10">
    <property type="entry name" value="CBS-domain"/>
    <property type="match status" value="1"/>
</dbReference>
<feature type="compositionally biased region" description="Polar residues" evidence="7">
    <location>
        <begin position="843"/>
        <end position="875"/>
    </location>
</feature>
<feature type="transmembrane region" description="Helical" evidence="8">
    <location>
        <begin position="395"/>
        <end position="415"/>
    </location>
</feature>
<dbReference type="Proteomes" id="UP001307889">
    <property type="component" value="Chromosome 13"/>
</dbReference>
<feature type="domain" description="Cyclic nucleotide-binding" evidence="10">
    <location>
        <begin position="673"/>
        <end position="745"/>
    </location>
</feature>
<evidence type="ECO:0000259" key="11">
    <source>
        <dbReference type="PROSITE" id="PS51846"/>
    </source>
</evidence>
<feature type="region of interest" description="Disordered" evidence="7">
    <location>
        <begin position="838"/>
        <end position="902"/>
    </location>
</feature>
<organism evidence="12 13">
    <name type="scientific">Nesidiocoris tenuis</name>
    <dbReference type="NCBI Taxonomy" id="355587"/>
    <lineage>
        <taxon>Eukaryota</taxon>
        <taxon>Metazoa</taxon>
        <taxon>Ecdysozoa</taxon>
        <taxon>Arthropoda</taxon>
        <taxon>Hexapoda</taxon>
        <taxon>Insecta</taxon>
        <taxon>Pterygota</taxon>
        <taxon>Neoptera</taxon>
        <taxon>Paraneoptera</taxon>
        <taxon>Hemiptera</taxon>
        <taxon>Heteroptera</taxon>
        <taxon>Panheteroptera</taxon>
        <taxon>Cimicomorpha</taxon>
        <taxon>Miridae</taxon>
        <taxon>Dicyphina</taxon>
        <taxon>Nesidiocoris</taxon>
    </lineage>
</organism>
<keyword evidence="13" id="KW-1185">Reference proteome</keyword>
<keyword evidence="5 6" id="KW-0472">Membrane</keyword>
<dbReference type="EMBL" id="AP028921">
    <property type="protein sequence ID" value="BET01863.1"/>
    <property type="molecule type" value="Genomic_DNA"/>
</dbReference>
<dbReference type="InterPro" id="IPR014710">
    <property type="entry name" value="RmlC-like_jellyroll"/>
</dbReference>
<comment type="similarity">
    <text evidence="2">Belongs to the ACDP family.</text>
</comment>
<evidence type="ECO:0000256" key="6">
    <source>
        <dbReference type="PROSITE-ProRule" id="PRU01193"/>
    </source>
</evidence>
<evidence type="ECO:0000259" key="10">
    <source>
        <dbReference type="PROSITE" id="PS50042"/>
    </source>
</evidence>
<dbReference type="PROSITE" id="PS51846">
    <property type="entry name" value="CNNM"/>
    <property type="match status" value="1"/>
</dbReference>
<name>A0ABN7BBV2_9HEMI</name>
<dbReference type="PANTHER" id="PTHR12064:SF94">
    <property type="entry name" value="UNEXTENDED PROTEIN"/>
    <property type="match status" value="1"/>
</dbReference>
<dbReference type="Gene3D" id="2.60.120.10">
    <property type="entry name" value="Jelly Rolls"/>
    <property type="match status" value="1"/>
</dbReference>
<comment type="subcellular location">
    <subcellularLocation>
        <location evidence="1">Membrane</location>
        <topology evidence="1">Multi-pass membrane protein</topology>
    </subcellularLocation>
</comment>
<keyword evidence="9" id="KW-0732">Signal</keyword>
<dbReference type="Pfam" id="PF01595">
    <property type="entry name" value="CNNM"/>
    <property type="match status" value="1"/>
</dbReference>
<evidence type="ECO:0000313" key="13">
    <source>
        <dbReference type="Proteomes" id="UP001307889"/>
    </source>
</evidence>
<keyword evidence="4 6" id="KW-1133">Transmembrane helix</keyword>
<dbReference type="Pfam" id="PF25562">
    <property type="entry name" value="CNBH_CNNM2_C"/>
    <property type="match status" value="1"/>
</dbReference>
<feature type="transmembrane region" description="Helical" evidence="8">
    <location>
        <begin position="281"/>
        <end position="304"/>
    </location>
</feature>
<keyword evidence="3 6" id="KW-0812">Transmembrane</keyword>
<evidence type="ECO:0000256" key="9">
    <source>
        <dbReference type="SAM" id="SignalP"/>
    </source>
</evidence>
<dbReference type="SUPFAM" id="SSF54631">
    <property type="entry name" value="CBS-domain pair"/>
    <property type="match status" value="1"/>
</dbReference>
<dbReference type="CDD" id="cd04590">
    <property type="entry name" value="CBS_pair_CorC_HlyC_assoc"/>
    <property type="match status" value="1"/>
</dbReference>
<evidence type="ECO:0000256" key="3">
    <source>
        <dbReference type="ARBA" id="ARBA00022692"/>
    </source>
</evidence>
<dbReference type="InterPro" id="IPR044751">
    <property type="entry name" value="Ion_transp-like_CBS"/>
</dbReference>
<protein>
    <submittedName>
        <fullName evidence="12">Ancient conserved domain protein</fullName>
    </submittedName>
</protein>
<feature type="domain" description="CNNM transmembrane" evidence="11">
    <location>
        <begin position="276"/>
        <end position="455"/>
    </location>
</feature>
<gene>
    <name evidence="12" type="ORF">NTJ_14681</name>
</gene>
<proteinExistence type="inferred from homology"/>
<accession>A0ABN7BBV2</accession>
<evidence type="ECO:0000256" key="7">
    <source>
        <dbReference type="SAM" id="MobiDB-lite"/>
    </source>
</evidence>
<evidence type="ECO:0000256" key="4">
    <source>
        <dbReference type="ARBA" id="ARBA00022989"/>
    </source>
</evidence>
<evidence type="ECO:0000256" key="5">
    <source>
        <dbReference type="ARBA" id="ARBA00023136"/>
    </source>
</evidence>
<feature type="transmembrane region" description="Helical" evidence="8">
    <location>
        <begin position="365"/>
        <end position="383"/>
    </location>
</feature>
<evidence type="ECO:0000313" key="12">
    <source>
        <dbReference type="EMBL" id="BET01863.1"/>
    </source>
</evidence>
<sequence length="902" mass="99120">MFAYLIAALLFASATGALLPQRGAVTSMRVRPTPTDYEVVVVGRFAENAVVLRDGCDSAGGTAPVSVNETSLVFRVPRDGPRILRACVRSAPSESVVKWTDVGSVTLDGSNSTTSLAVGNVDVAAQRGRGRRDAATIEPPRLYGLKVESADDWNLGDDSVPEIRLGSKAIVRMFGDRFTSETRFVLTSKSMPAGSHCEFPASEEFKIISDPSAAEQSQTSVLVNLQMPVNGLPNILYYFCCKQFSANESSSPSSSPHNVWMHLGTEAYQAVRSYDKLLPSYISIIIIIGCLCFSALFSGLNLGLMSIDRTDLKIIQNTGTKQERKYAAAIAPVRSHGNYLLCSILLGNVMVNSTFTILLDDLTSGLVAVVASTLLIVVFGEISPQAICSRHGLAVGAKTIWITKTVMVVTFPLSFPISKILDLILGEEIGAVYTRERLKELVKLTTEYNDLQKDEVNIISGALDLCQKQVKEVMTVLDDVYMLPIDAILDFETVSEIMASGFSRIPVFEGRRSNVVSLLYIKDLALIDPDDNIPLKTHCEFYQSACFFVFEDMTLDVVFKSFKDGARGHMAFVHRVNNEGEGDPFYETVGLITLEDVIEELIQSEINDETDVYTDNRSKRRRKERTIKTDYKHFAGKSENQKIHVSPQLALAAFQFLTTTVEAFKPESVSEVVLRRLLLQDIYMQIKVKDKSTLSKDDPSLVIYEQGKPVDYFVLILEGRVEVIVGRESLMFESGPFTYFGSQALSQSAGVAESPTSGSQPLGSLQSVNLDSKLRATFVPDYSVRAVSEVLYMKIKRSMFLAARRATLLERSKKEGSSSVGGDVFDDEMDKLMMHSFDHDTRSQGSPEVTRTQSQHQSGKTSPQPLQNGPLTSSEPLLAAHSAATHPSDQSGDETAKLLNIV</sequence>
<dbReference type="PANTHER" id="PTHR12064">
    <property type="entry name" value="METAL TRANSPORTER CNNM"/>
    <property type="match status" value="1"/>
</dbReference>
<dbReference type="SUPFAM" id="SSF51206">
    <property type="entry name" value="cAMP-binding domain-like"/>
    <property type="match status" value="1"/>
</dbReference>
<dbReference type="InterPro" id="IPR000595">
    <property type="entry name" value="cNMP-bd_dom"/>
</dbReference>
<evidence type="ECO:0000256" key="2">
    <source>
        <dbReference type="ARBA" id="ARBA00010484"/>
    </source>
</evidence>
<feature type="chain" id="PRO_5045122444" evidence="9">
    <location>
        <begin position="17"/>
        <end position="902"/>
    </location>
</feature>
<dbReference type="InterPro" id="IPR018490">
    <property type="entry name" value="cNMP-bd_dom_sf"/>
</dbReference>
<evidence type="ECO:0000256" key="8">
    <source>
        <dbReference type="SAM" id="Phobius"/>
    </source>
</evidence>
<dbReference type="InterPro" id="IPR002550">
    <property type="entry name" value="CNNM"/>
</dbReference>
<dbReference type="PROSITE" id="PS50042">
    <property type="entry name" value="CNMP_BINDING_3"/>
    <property type="match status" value="1"/>
</dbReference>
<feature type="transmembrane region" description="Helical" evidence="8">
    <location>
        <begin position="339"/>
        <end position="359"/>
    </location>
</feature>